<dbReference type="SUPFAM" id="SSF53474">
    <property type="entry name" value="alpha/beta-Hydrolases"/>
    <property type="match status" value="1"/>
</dbReference>
<evidence type="ECO:0000259" key="1">
    <source>
        <dbReference type="Pfam" id="PF09994"/>
    </source>
</evidence>
<reference evidence="2 3" key="1">
    <citation type="submission" date="2015-04" db="EMBL/GenBank/DDBJ databases">
        <title>The draft genome sequence of Roseovarius sp.R12b.</title>
        <authorList>
            <person name="Li G."/>
            <person name="Lai Q."/>
            <person name="Shao Z."/>
            <person name="Yan P."/>
        </authorList>
    </citation>
    <scope>NUCLEOTIDE SEQUENCE [LARGE SCALE GENOMIC DNA]</scope>
    <source>
        <strain evidence="2 3">R12B</strain>
    </source>
</reference>
<gene>
    <name evidence="2" type="ORF">XM53_09690</name>
</gene>
<keyword evidence="3" id="KW-1185">Reference proteome</keyword>
<comment type="caution">
    <text evidence="2">The sequence shown here is derived from an EMBL/GenBank/DDBJ whole genome shotgun (WGS) entry which is preliminary data.</text>
</comment>
<evidence type="ECO:0000313" key="3">
    <source>
        <dbReference type="Proteomes" id="UP000051295"/>
    </source>
</evidence>
<dbReference type="Pfam" id="PF09994">
    <property type="entry name" value="T6SS_Tle1-like_cat"/>
    <property type="match status" value="1"/>
</dbReference>
<feature type="domain" description="T6SS Phospholipase effector Tle1-like catalytic" evidence="1">
    <location>
        <begin position="3"/>
        <end position="295"/>
    </location>
</feature>
<organism evidence="2 3">
    <name type="scientific">Roseovarius atlanticus</name>
    <dbReference type="NCBI Taxonomy" id="1641875"/>
    <lineage>
        <taxon>Bacteria</taxon>
        <taxon>Pseudomonadati</taxon>
        <taxon>Pseudomonadota</taxon>
        <taxon>Alphaproteobacteria</taxon>
        <taxon>Rhodobacterales</taxon>
        <taxon>Roseobacteraceae</taxon>
        <taxon>Roseovarius</taxon>
    </lineage>
</organism>
<accession>A0A0T5NVP5</accession>
<dbReference type="PATRIC" id="fig|1641875.4.peg.4350"/>
<sequence length="418" mass="47584">MPKNIILLCDGTSNEIARNRTNILRLYGCLKKDEDQLVFYDPGVGTFGAENAWLAFWRRAVEVWGLITGWGLDANVKEAYRFLVENYDDGKRENVTDEEPDRIYIIGFSRGAYTARVLAGFIHALGLIEARNLNLLSYAYRAYKNIGQATGRDVTDAREPDRNPFAEVRLFERMLRPRRPAIRALGLFDTVGSVIEWSARLPRIRNHAHVSENPSVRSVRHALAIDERRTMYLPTPWPGGGEYWGSAFRPRDESRIEPQDVDEVWFSGVHGDVGGGYPEKHSQLAKFPLKWMIDELRPLGVRFKEPTVRRLVLGEDPDGRYVGPDPLAPHNVSMKGIWKLVEFLPFYKTRYSLSRRKTFLGFYLPLFEYRHIPEGARVHASVFVRRGTKADYPQPNIPADHVVVGEAEGEVDGGNASV</sequence>
<dbReference type="RefSeq" id="WP_057792742.1">
    <property type="nucleotide sequence ID" value="NZ_LAXJ01000008.1"/>
</dbReference>
<dbReference type="PANTHER" id="PTHR33840:SF1">
    <property type="entry name" value="TLE1 PHOSPHOLIPASE DOMAIN-CONTAINING PROTEIN"/>
    <property type="match status" value="1"/>
</dbReference>
<dbReference type="STRING" id="1641875.XM53_09690"/>
<protein>
    <recommendedName>
        <fullName evidence="1">T6SS Phospholipase effector Tle1-like catalytic domain-containing protein</fullName>
    </recommendedName>
</protein>
<dbReference type="InterPro" id="IPR029058">
    <property type="entry name" value="AB_hydrolase_fold"/>
</dbReference>
<proteinExistence type="predicted"/>
<dbReference type="InterPro" id="IPR018712">
    <property type="entry name" value="Tle1-like_cat"/>
</dbReference>
<dbReference type="OrthoDB" id="4378831at2"/>
<dbReference type="EMBL" id="LAXJ01000008">
    <property type="protein sequence ID" value="KRS12832.1"/>
    <property type="molecule type" value="Genomic_DNA"/>
</dbReference>
<name>A0A0T5NVP5_9RHOB</name>
<dbReference type="PANTHER" id="PTHR33840">
    <property type="match status" value="1"/>
</dbReference>
<dbReference type="Proteomes" id="UP000051295">
    <property type="component" value="Unassembled WGS sequence"/>
</dbReference>
<dbReference type="AlphaFoldDB" id="A0A0T5NVP5"/>
<evidence type="ECO:0000313" key="2">
    <source>
        <dbReference type="EMBL" id="KRS12832.1"/>
    </source>
</evidence>